<proteinExistence type="predicted"/>
<organism evidence="2 3">
    <name type="scientific">Myxococcus fulvus</name>
    <dbReference type="NCBI Taxonomy" id="33"/>
    <lineage>
        <taxon>Bacteria</taxon>
        <taxon>Pseudomonadati</taxon>
        <taxon>Myxococcota</taxon>
        <taxon>Myxococcia</taxon>
        <taxon>Myxococcales</taxon>
        <taxon>Cystobacterineae</taxon>
        <taxon>Myxococcaceae</taxon>
        <taxon>Myxococcus</taxon>
    </lineage>
</organism>
<feature type="region of interest" description="Disordered" evidence="1">
    <location>
        <begin position="1"/>
        <end position="34"/>
    </location>
</feature>
<dbReference type="Proteomes" id="UP000321514">
    <property type="component" value="Unassembled WGS sequence"/>
</dbReference>
<evidence type="ECO:0000256" key="1">
    <source>
        <dbReference type="SAM" id="MobiDB-lite"/>
    </source>
</evidence>
<sequence length="48" mass="5005">MAPGGKLGGFVARDNRAPWGGATEGPRALGGTRTCERPERVRLRIGGV</sequence>
<gene>
    <name evidence="2" type="ORF">MFU01_76630</name>
</gene>
<name>A0A511TEP6_MYXFU</name>
<reference evidence="2 3" key="1">
    <citation type="submission" date="2019-07" db="EMBL/GenBank/DDBJ databases">
        <title>Whole genome shotgun sequence of Myxococcus fulvus NBRC 100333.</title>
        <authorList>
            <person name="Hosoyama A."/>
            <person name="Uohara A."/>
            <person name="Ohji S."/>
            <person name="Ichikawa N."/>
        </authorList>
    </citation>
    <scope>NUCLEOTIDE SEQUENCE [LARGE SCALE GENOMIC DNA]</scope>
    <source>
        <strain evidence="2 3">NBRC 100333</strain>
    </source>
</reference>
<evidence type="ECO:0000313" key="3">
    <source>
        <dbReference type="Proteomes" id="UP000321514"/>
    </source>
</evidence>
<dbReference type="AlphaFoldDB" id="A0A511TEP6"/>
<protein>
    <submittedName>
        <fullName evidence="2">Uncharacterized protein</fullName>
    </submittedName>
</protein>
<accession>A0A511TEP6</accession>
<comment type="caution">
    <text evidence="2">The sequence shown here is derived from an EMBL/GenBank/DDBJ whole genome shotgun (WGS) entry which is preliminary data.</text>
</comment>
<evidence type="ECO:0000313" key="2">
    <source>
        <dbReference type="EMBL" id="GEN12626.1"/>
    </source>
</evidence>
<dbReference type="EMBL" id="BJXR01000065">
    <property type="protein sequence ID" value="GEN12626.1"/>
    <property type="molecule type" value="Genomic_DNA"/>
</dbReference>